<dbReference type="PROSITE" id="PS51885">
    <property type="entry name" value="NEPRILYSIN"/>
    <property type="match status" value="1"/>
</dbReference>
<keyword evidence="2" id="KW-1185">Reference proteome</keyword>
<reference evidence="1 2" key="1">
    <citation type="journal article" date="2023" name="Arcadia Sci">
        <title>De novo assembly of a long-read Amblyomma americanum tick genome.</title>
        <authorList>
            <person name="Chou S."/>
            <person name="Poskanzer K.E."/>
            <person name="Rollins M."/>
            <person name="Thuy-Boun P.S."/>
        </authorList>
    </citation>
    <scope>NUCLEOTIDE SEQUENCE [LARGE SCALE GENOMIC DNA]</scope>
    <source>
        <strain evidence="1">F_SG_1</strain>
        <tissue evidence="1">Salivary glands</tissue>
    </source>
</reference>
<gene>
    <name evidence="1" type="ORF">V5799_009098</name>
</gene>
<dbReference type="Proteomes" id="UP001321473">
    <property type="component" value="Unassembled WGS sequence"/>
</dbReference>
<feature type="non-terminal residue" evidence="1">
    <location>
        <position position="1"/>
    </location>
</feature>
<comment type="caution">
    <text evidence="1">The sequence shown here is derived from an EMBL/GenBank/DDBJ whole genome shotgun (WGS) entry which is preliminary data.</text>
</comment>
<dbReference type="InterPro" id="IPR000718">
    <property type="entry name" value="Peptidase_M13"/>
</dbReference>
<dbReference type="AlphaFoldDB" id="A0AAQ4FBM1"/>
<dbReference type="GO" id="GO:0004222">
    <property type="term" value="F:metalloendopeptidase activity"/>
    <property type="evidence" value="ECO:0007669"/>
    <property type="project" value="InterPro"/>
</dbReference>
<evidence type="ECO:0000313" key="2">
    <source>
        <dbReference type="Proteomes" id="UP001321473"/>
    </source>
</evidence>
<name>A0AAQ4FBM1_AMBAM</name>
<dbReference type="InterPro" id="IPR024079">
    <property type="entry name" value="MetalloPept_cat_dom_sf"/>
</dbReference>
<dbReference type="SUPFAM" id="SSF55486">
    <property type="entry name" value="Metalloproteases ('zincins'), catalytic domain"/>
    <property type="match status" value="1"/>
</dbReference>
<dbReference type="Gene3D" id="3.40.390.10">
    <property type="entry name" value="Collagenase (Catalytic Domain)"/>
    <property type="match status" value="1"/>
</dbReference>
<dbReference type="GO" id="GO:0006508">
    <property type="term" value="P:proteolysis"/>
    <property type="evidence" value="ECO:0007669"/>
    <property type="project" value="InterPro"/>
</dbReference>
<organism evidence="1 2">
    <name type="scientific">Amblyomma americanum</name>
    <name type="common">Lone star tick</name>
    <dbReference type="NCBI Taxonomy" id="6943"/>
    <lineage>
        <taxon>Eukaryota</taxon>
        <taxon>Metazoa</taxon>
        <taxon>Ecdysozoa</taxon>
        <taxon>Arthropoda</taxon>
        <taxon>Chelicerata</taxon>
        <taxon>Arachnida</taxon>
        <taxon>Acari</taxon>
        <taxon>Parasitiformes</taxon>
        <taxon>Ixodida</taxon>
        <taxon>Ixodoidea</taxon>
        <taxon>Ixodidae</taxon>
        <taxon>Amblyomminae</taxon>
        <taxon>Amblyomma</taxon>
    </lineage>
</organism>
<evidence type="ECO:0008006" key="3">
    <source>
        <dbReference type="Google" id="ProtNLM"/>
    </source>
</evidence>
<protein>
    <recommendedName>
        <fullName evidence="3">M13 family peptidase</fullName>
    </recommendedName>
</protein>
<sequence>CLKAREYLDGLLDESKDPCVDFYGYVCGSWHQKGMSFHAESVVNQVFRLNVTLFHKREEFRKDETRQGMHILGPVYRQVPPVSSLHMKRRVLTQAVG</sequence>
<dbReference type="EMBL" id="JARKHS020004491">
    <property type="protein sequence ID" value="KAK8784539.1"/>
    <property type="molecule type" value="Genomic_DNA"/>
</dbReference>
<proteinExistence type="predicted"/>
<accession>A0AAQ4FBM1</accession>
<evidence type="ECO:0000313" key="1">
    <source>
        <dbReference type="EMBL" id="KAK8784539.1"/>
    </source>
</evidence>